<dbReference type="SUPFAM" id="SSF57756">
    <property type="entry name" value="Retrovirus zinc finger-like domains"/>
    <property type="match status" value="1"/>
</dbReference>
<evidence type="ECO:0000256" key="19">
    <source>
        <dbReference type="SAM" id="Coils"/>
    </source>
</evidence>
<dbReference type="AlphaFoldDB" id="A0A7N2MW76"/>
<evidence type="ECO:0000256" key="6">
    <source>
        <dbReference type="ARBA" id="ARBA00022617"/>
    </source>
</evidence>
<proteinExistence type="inferred from homology"/>
<dbReference type="GO" id="GO:0020037">
    <property type="term" value="F:heme binding"/>
    <property type="evidence" value="ECO:0007669"/>
    <property type="project" value="InterPro"/>
</dbReference>
<evidence type="ECO:0000313" key="25">
    <source>
        <dbReference type="Proteomes" id="UP000594261"/>
    </source>
</evidence>
<feature type="chain" id="PRO_5029493847" description="peroxidase" evidence="21">
    <location>
        <begin position="24"/>
        <end position="832"/>
    </location>
</feature>
<dbReference type="SMART" id="SM00343">
    <property type="entry name" value="ZnF_C2HC"/>
    <property type="match status" value="2"/>
</dbReference>
<dbReference type="GO" id="GO:0003676">
    <property type="term" value="F:nucleic acid binding"/>
    <property type="evidence" value="ECO:0007669"/>
    <property type="project" value="InterPro"/>
</dbReference>
<keyword evidence="7 14" id="KW-0479">Metal-binding</keyword>
<dbReference type="PROSITE" id="PS00436">
    <property type="entry name" value="PEROXIDASE_2"/>
    <property type="match status" value="1"/>
</dbReference>
<evidence type="ECO:0000256" key="5">
    <source>
        <dbReference type="ARBA" id="ARBA00022559"/>
    </source>
</evidence>
<keyword evidence="9" id="KW-0560">Oxidoreductase</keyword>
<keyword evidence="17" id="KW-0863">Zinc-finger</keyword>
<evidence type="ECO:0000256" key="16">
    <source>
        <dbReference type="PIRSR" id="PIRSR600823-5"/>
    </source>
</evidence>
<keyword evidence="25" id="KW-1185">Reference proteome</keyword>
<dbReference type="PRINTS" id="PR00458">
    <property type="entry name" value="PEROXIDASE"/>
</dbReference>
<dbReference type="InterPro" id="IPR036875">
    <property type="entry name" value="Znf_CCHC_sf"/>
</dbReference>
<evidence type="ECO:0000256" key="14">
    <source>
        <dbReference type="PIRSR" id="PIRSR600823-3"/>
    </source>
</evidence>
<feature type="binding site" evidence="14">
    <location>
        <position position="85"/>
    </location>
    <ligand>
        <name>Ca(2+)</name>
        <dbReference type="ChEBI" id="CHEBI:29108"/>
        <label>1</label>
    </ligand>
</feature>
<feature type="domain" description="Plant heme peroxidase family profile" evidence="23">
    <location>
        <begin position="29"/>
        <end position="191"/>
    </location>
</feature>
<evidence type="ECO:0000256" key="9">
    <source>
        <dbReference type="ARBA" id="ARBA00023002"/>
    </source>
</evidence>
<dbReference type="PROSITE" id="PS50158">
    <property type="entry name" value="ZF_CCHC"/>
    <property type="match status" value="1"/>
</dbReference>
<feature type="signal peptide" evidence="21">
    <location>
        <begin position="1"/>
        <end position="23"/>
    </location>
</feature>
<dbReference type="EMBL" id="LRBV02000011">
    <property type="status" value="NOT_ANNOTATED_CDS"/>
    <property type="molecule type" value="Genomic_DNA"/>
</dbReference>
<feature type="disulfide bond" evidence="16">
    <location>
        <begin position="35"/>
        <end position="111"/>
    </location>
</feature>
<comment type="similarity">
    <text evidence="18">Belongs to the peroxidase family.</text>
</comment>
<evidence type="ECO:0000259" key="22">
    <source>
        <dbReference type="PROSITE" id="PS50158"/>
    </source>
</evidence>
<evidence type="ECO:0000256" key="4">
    <source>
        <dbReference type="ARBA" id="ARBA00012313"/>
    </source>
</evidence>
<feature type="disulfide bond" evidence="16">
    <location>
        <begin position="68"/>
        <end position="73"/>
    </location>
</feature>
<evidence type="ECO:0000256" key="18">
    <source>
        <dbReference type="RuleBase" id="RU004241"/>
    </source>
</evidence>
<evidence type="ECO:0000256" key="8">
    <source>
        <dbReference type="ARBA" id="ARBA00022837"/>
    </source>
</evidence>
<feature type="active site" description="Proton acceptor" evidence="13">
    <location>
        <position position="66"/>
    </location>
</feature>
<dbReference type="Proteomes" id="UP000594261">
    <property type="component" value="Chromosome 11"/>
</dbReference>
<dbReference type="Gramene" id="QL11p020175:mrna">
    <property type="protein sequence ID" value="QL11p020175:mrna"/>
    <property type="gene ID" value="QL11p020175"/>
</dbReference>
<keyword evidence="17" id="KW-0862">Zinc</keyword>
<evidence type="ECO:0000313" key="24">
    <source>
        <dbReference type="EnsemblPlants" id="QL11p020175:mrna"/>
    </source>
</evidence>
<comment type="cofactor">
    <cofactor evidence="2">
        <name>heme b</name>
        <dbReference type="ChEBI" id="CHEBI:60344"/>
    </cofactor>
</comment>
<dbReference type="InterPro" id="IPR010255">
    <property type="entry name" value="Haem_peroxidase_sf"/>
</dbReference>
<comment type="cofactor">
    <cofactor evidence="14">
        <name>Ca(2+)</name>
        <dbReference type="ChEBI" id="CHEBI:29108"/>
    </cofactor>
    <text evidence="14">Binds 2 calcium ions per subunit.</text>
</comment>
<feature type="domain" description="CCHC-type" evidence="22">
    <location>
        <begin position="516"/>
        <end position="531"/>
    </location>
</feature>
<evidence type="ECO:0000256" key="13">
    <source>
        <dbReference type="PIRSR" id="PIRSR600823-1"/>
    </source>
</evidence>
<dbReference type="Pfam" id="PF00141">
    <property type="entry name" value="peroxidase"/>
    <property type="match status" value="1"/>
</dbReference>
<dbReference type="OMA" id="TNIVHEP"/>
<feature type="binding site" evidence="14">
    <location>
        <position position="67"/>
    </location>
    <ligand>
        <name>Ca(2+)</name>
        <dbReference type="ChEBI" id="CHEBI:29108"/>
        <label>1</label>
    </ligand>
</feature>
<feature type="compositionally biased region" description="Basic and acidic residues" evidence="20">
    <location>
        <begin position="487"/>
        <end position="507"/>
    </location>
</feature>
<keyword evidence="19" id="KW-0175">Coiled coil</keyword>
<organism evidence="24 25">
    <name type="scientific">Quercus lobata</name>
    <name type="common">Valley oak</name>
    <dbReference type="NCBI Taxonomy" id="97700"/>
    <lineage>
        <taxon>Eukaryota</taxon>
        <taxon>Viridiplantae</taxon>
        <taxon>Streptophyta</taxon>
        <taxon>Embryophyta</taxon>
        <taxon>Tracheophyta</taxon>
        <taxon>Spermatophyta</taxon>
        <taxon>Magnoliopsida</taxon>
        <taxon>eudicotyledons</taxon>
        <taxon>Gunneridae</taxon>
        <taxon>Pentapetalae</taxon>
        <taxon>rosids</taxon>
        <taxon>fabids</taxon>
        <taxon>Fagales</taxon>
        <taxon>Fagaceae</taxon>
        <taxon>Quercus</taxon>
    </lineage>
</organism>
<dbReference type="GO" id="GO:0006979">
    <property type="term" value="P:response to oxidative stress"/>
    <property type="evidence" value="ECO:0007669"/>
    <property type="project" value="InterPro"/>
</dbReference>
<feature type="binding site" evidence="14">
    <location>
        <position position="72"/>
    </location>
    <ligand>
        <name>Ca(2+)</name>
        <dbReference type="ChEBI" id="CHEBI:29108"/>
        <label>1</label>
    </ligand>
</feature>
<feature type="binding site" evidence="14">
    <location>
        <position position="76"/>
    </location>
    <ligand>
        <name>Ca(2+)</name>
        <dbReference type="ChEBI" id="CHEBI:29108"/>
        <label>1</label>
    </ligand>
</feature>
<keyword evidence="12" id="KW-0325">Glycoprotein</keyword>
<sequence>MASGHSSHIWISFTFLLLALVHGQCTIVGFYSASCPLVESIVRSTVQSHFRSDPTVAPGLLRMLFHDCFVQGCDASILISGSNTERTAVPNLSLRGYEVIDDAKTQLEAACPGIVSCADILALAARDSVVLSVQENRVSRLGLAGDSRLQAARSNLTCQACWKVNSLLAGALQDKTGQLAYGYLATGSRDSVKPRVAESGKLEKKKVRRNLVGARSLEGLGALGRLGLEGLLLSLSQSLNAPPYFDGSNYAFWKVRMRAFLCSIDESVWDAVEIGWTKPEAAKSTWDKAALAASNANSKALNAIFCGVSPDEFHRISHITVAKEAWEILETTYEGTKKVKDTKLQMLTTRFEELKMSEDESFDSFYGKLNEVVVGKFNLGEKTDDSKIVRKILRSLPESFRAKVTAIEESKDLDDIKVQELIGSLQTYEMSLPNQRKSKSLALKTINEKVEDQDSSGEDVIDKDVAYLVKNFKKFLKFKNNGKLDDKRRFQSSGREKRDFKRKDGKESQPTQGVTCFECNGHGHFKKECPNYLKSKGKVYATTLSDSDSSDSESEESCDGEGNYSAFMTIAHAESSEKLNLLVQDLGEHSDDESLGLIEESDAEEDGSTANLQEKYNSLLEKSGEYTRVAKAAVRKMKKAEEDYKSLLIRYKEAKCEIETLNGELSEAYTKVRFLESEVVQANAKVERVTTRKLDEVISSQKNFSDKSGLGYTGGGSSSGNVSKGVKFVKAEAPVVANLSDEKLEVEEKKNLVNQRMSNPRNQFADRSESRAKSRPRPQRGPRGTYVCHYCGLQGHTRPNCQKLKARNSATPQRSGGPRNDRRIWAGDQSRD</sequence>
<feature type="coiled-coil region" evidence="19">
    <location>
        <begin position="630"/>
        <end position="692"/>
    </location>
</feature>
<evidence type="ECO:0000256" key="2">
    <source>
        <dbReference type="ARBA" id="ARBA00001970"/>
    </source>
</evidence>
<keyword evidence="6" id="KW-0349">Heme</keyword>
<dbReference type="InterPro" id="IPR019794">
    <property type="entry name" value="Peroxidases_AS"/>
</dbReference>
<dbReference type="InterPro" id="IPR001878">
    <property type="entry name" value="Znf_CCHC"/>
</dbReference>
<dbReference type="InParanoid" id="A0A7N2MW76"/>
<dbReference type="GO" id="GO:0008270">
    <property type="term" value="F:zinc ion binding"/>
    <property type="evidence" value="ECO:0007669"/>
    <property type="project" value="UniProtKB-KW"/>
</dbReference>
<evidence type="ECO:0000256" key="21">
    <source>
        <dbReference type="SAM" id="SignalP"/>
    </source>
</evidence>
<reference evidence="24" key="2">
    <citation type="submission" date="2021-01" db="UniProtKB">
        <authorList>
            <consortium name="EnsemblPlants"/>
        </authorList>
    </citation>
    <scope>IDENTIFICATION</scope>
</reference>
<evidence type="ECO:0000256" key="20">
    <source>
        <dbReference type="SAM" id="MobiDB-lite"/>
    </source>
</evidence>
<evidence type="ECO:0000256" key="7">
    <source>
        <dbReference type="ARBA" id="ARBA00022723"/>
    </source>
</evidence>
<reference evidence="24 25" key="1">
    <citation type="journal article" date="2016" name="G3 (Bethesda)">
        <title>First Draft Assembly and Annotation of the Genome of a California Endemic Oak Quercus lobata Nee (Fagaceae).</title>
        <authorList>
            <person name="Sork V.L."/>
            <person name="Fitz-Gibbon S.T."/>
            <person name="Puiu D."/>
            <person name="Crepeau M."/>
            <person name="Gugger P.F."/>
            <person name="Sherman R."/>
            <person name="Stevens K."/>
            <person name="Langley C.H."/>
            <person name="Pellegrini M."/>
            <person name="Salzberg S.L."/>
        </authorList>
    </citation>
    <scope>NUCLEOTIDE SEQUENCE [LARGE SCALE GENOMIC DNA]</scope>
    <source>
        <strain evidence="24 25">cv. SW786</strain>
    </source>
</reference>
<dbReference type="EC" id="1.11.1.7" evidence="4"/>
<evidence type="ECO:0000256" key="3">
    <source>
        <dbReference type="ARBA" id="ARBA00002322"/>
    </source>
</evidence>
<feature type="region of interest" description="Disordered" evidence="20">
    <location>
        <begin position="487"/>
        <end position="513"/>
    </location>
</feature>
<comment type="function">
    <text evidence="3">Removal of H(2)O(2), oxidation of toxic reductants, biosynthesis and degradation of lignin, suberization, auxin catabolism, response to environmental stresses such as wounding, pathogen attack and oxidative stress. These functions might be dependent on each isozyme/isoform in each plant tissue.</text>
</comment>
<keyword evidence="21" id="KW-0732">Signal</keyword>
<protein>
    <recommendedName>
        <fullName evidence="4">peroxidase</fullName>
        <ecNumber evidence="4">1.11.1.7</ecNumber>
    </recommendedName>
</protein>
<evidence type="ECO:0000256" key="15">
    <source>
        <dbReference type="PIRSR" id="PIRSR600823-4"/>
    </source>
</evidence>
<name>A0A7N2MW76_QUELO</name>
<dbReference type="GO" id="GO:0140825">
    <property type="term" value="F:lactoperoxidase activity"/>
    <property type="evidence" value="ECO:0007669"/>
    <property type="project" value="UniProtKB-EC"/>
</dbReference>
<evidence type="ECO:0000256" key="10">
    <source>
        <dbReference type="ARBA" id="ARBA00023004"/>
    </source>
</evidence>
<evidence type="ECO:0000259" key="23">
    <source>
        <dbReference type="PROSITE" id="PS50873"/>
    </source>
</evidence>
<dbReference type="Gene3D" id="1.10.520.10">
    <property type="match status" value="1"/>
</dbReference>
<keyword evidence="10" id="KW-0408">Iron</keyword>
<dbReference type="FunFam" id="1.10.520.10:FF:000009">
    <property type="entry name" value="Peroxidase"/>
    <property type="match status" value="1"/>
</dbReference>
<keyword evidence="11 16" id="KW-1015">Disulfide bond</keyword>
<dbReference type="EnsemblPlants" id="QL11p020175:mrna">
    <property type="protein sequence ID" value="QL11p020175:mrna"/>
    <property type="gene ID" value="QL11p020175"/>
</dbReference>
<accession>A0A7N2MW76</accession>
<feature type="region of interest" description="Disordered" evidence="20">
    <location>
        <begin position="750"/>
        <end position="832"/>
    </location>
</feature>
<evidence type="ECO:0000256" key="17">
    <source>
        <dbReference type="PROSITE-ProRule" id="PRU00047"/>
    </source>
</evidence>
<feature type="binding site" evidence="14">
    <location>
        <position position="74"/>
    </location>
    <ligand>
        <name>Ca(2+)</name>
        <dbReference type="ChEBI" id="CHEBI:29108"/>
        <label>1</label>
    </ligand>
</feature>
<feature type="compositionally biased region" description="Basic and acidic residues" evidence="20">
    <location>
        <begin position="819"/>
        <end position="832"/>
    </location>
</feature>
<dbReference type="SUPFAM" id="SSF48113">
    <property type="entry name" value="Heme-dependent peroxidases"/>
    <property type="match status" value="1"/>
</dbReference>
<dbReference type="PRINTS" id="PR00461">
    <property type="entry name" value="PLPEROXIDASE"/>
</dbReference>
<dbReference type="Pfam" id="PF14223">
    <property type="entry name" value="Retrotran_gag_2"/>
    <property type="match status" value="1"/>
</dbReference>
<evidence type="ECO:0000256" key="11">
    <source>
        <dbReference type="ARBA" id="ARBA00023157"/>
    </source>
</evidence>
<feature type="site" description="Transition state stabilizer" evidence="15">
    <location>
        <position position="62"/>
    </location>
</feature>
<keyword evidence="8 14" id="KW-0106">Calcium</keyword>
<dbReference type="InterPro" id="IPR002016">
    <property type="entry name" value="Haem_peroxidase"/>
</dbReference>
<dbReference type="PANTHER" id="PTHR31235">
    <property type="entry name" value="PEROXIDASE 25-RELATED"/>
    <property type="match status" value="1"/>
</dbReference>
<evidence type="ECO:0000256" key="1">
    <source>
        <dbReference type="ARBA" id="ARBA00000189"/>
    </source>
</evidence>
<keyword evidence="5" id="KW-0575">Peroxidase</keyword>
<dbReference type="InterPro" id="IPR000823">
    <property type="entry name" value="Peroxidase_pln"/>
</dbReference>
<feature type="binding site" evidence="14">
    <location>
        <position position="70"/>
    </location>
    <ligand>
        <name>Ca(2+)</name>
        <dbReference type="ChEBI" id="CHEBI:29108"/>
        <label>1</label>
    </ligand>
</feature>
<dbReference type="PROSITE" id="PS50873">
    <property type="entry name" value="PEROXIDASE_4"/>
    <property type="match status" value="1"/>
</dbReference>
<evidence type="ECO:0000256" key="12">
    <source>
        <dbReference type="ARBA" id="ARBA00023180"/>
    </source>
</evidence>
<comment type="catalytic activity">
    <reaction evidence="1">
        <text>2 a phenolic donor + H2O2 = 2 a phenolic radical donor + 2 H2O</text>
        <dbReference type="Rhea" id="RHEA:56136"/>
        <dbReference type="ChEBI" id="CHEBI:15377"/>
        <dbReference type="ChEBI" id="CHEBI:16240"/>
        <dbReference type="ChEBI" id="CHEBI:139520"/>
        <dbReference type="ChEBI" id="CHEBI:139521"/>
        <dbReference type="EC" id="1.11.1.7"/>
    </reaction>
</comment>